<evidence type="ECO:0000259" key="9">
    <source>
        <dbReference type="Pfam" id="PF00266"/>
    </source>
</evidence>
<evidence type="ECO:0000256" key="1">
    <source>
        <dbReference type="ARBA" id="ARBA00001933"/>
    </source>
</evidence>
<reference evidence="10 11" key="1">
    <citation type="submission" date="2015-09" db="EMBL/GenBank/DDBJ databases">
        <authorList>
            <consortium name="Pathogen Informatics"/>
        </authorList>
    </citation>
    <scope>NUCLEOTIDE SEQUENCE [LARGE SCALE GENOMIC DNA]</scope>
    <source>
        <strain evidence="10 11">2789STDY5834970</strain>
    </source>
</reference>
<dbReference type="InterPro" id="IPR015424">
    <property type="entry name" value="PyrdxlP-dep_Trfase"/>
</dbReference>
<dbReference type="GO" id="GO:0031071">
    <property type="term" value="F:cysteine desulfurase activity"/>
    <property type="evidence" value="ECO:0007669"/>
    <property type="project" value="UniProtKB-EC"/>
</dbReference>
<dbReference type="PANTHER" id="PTHR11601">
    <property type="entry name" value="CYSTEINE DESULFURYLASE FAMILY MEMBER"/>
    <property type="match status" value="1"/>
</dbReference>
<keyword evidence="3 10" id="KW-0808">Transferase</keyword>
<proteinExistence type="inferred from homology"/>
<dbReference type="Proteomes" id="UP000095649">
    <property type="component" value="Unassembled WGS sequence"/>
</dbReference>
<keyword evidence="5" id="KW-0663">Pyridoxal phosphate</keyword>
<name>A0A173R1V6_9FIRM</name>
<dbReference type="Gene3D" id="1.10.260.50">
    <property type="match status" value="1"/>
</dbReference>
<evidence type="ECO:0000256" key="2">
    <source>
        <dbReference type="ARBA" id="ARBA00006490"/>
    </source>
</evidence>
<dbReference type="InterPro" id="IPR015422">
    <property type="entry name" value="PyrdxlP-dep_Trfase_small"/>
</dbReference>
<evidence type="ECO:0000313" key="10">
    <source>
        <dbReference type="EMBL" id="CUM71883.1"/>
    </source>
</evidence>
<keyword evidence="6" id="KW-0408">Iron</keyword>
<feature type="domain" description="Aminotransferase class V" evidence="9">
    <location>
        <begin position="3"/>
        <end position="358"/>
    </location>
</feature>
<dbReference type="AlphaFoldDB" id="A0A173R1V6"/>
<protein>
    <submittedName>
        <fullName evidence="10">Cysteine desulfurase</fullName>
        <ecNumber evidence="10">2.8.1.7</ecNumber>
    </submittedName>
</protein>
<dbReference type="GO" id="GO:0046872">
    <property type="term" value="F:metal ion binding"/>
    <property type="evidence" value="ECO:0007669"/>
    <property type="project" value="UniProtKB-KW"/>
</dbReference>
<dbReference type="EMBL" id="CYXN01000001">
    <property type="protein sequence ID" value="CUM71883.1"/>
    <property type="molecule type" value="Genomic_DNA"/>
</dbReference>
<keyword evidence="4" id="KW-0479">Metal-binding</keyword>
<dbReference type="Gene3D" id="3.90.1150.10">
    <property type="entry name" value="Aspartate Aminotransferase, domain 1"/>
    <property type="match status" value="1"/>
</dbReference>
<dbReference type="EC" id="2.8.1.7" evidence="10"/>
<dbReference type="RefSeq" id="WP_055184520.1">
    <property type="nucleotide sequence ID" value="NZ_CYXN01000001.1"/>
</dbReference>
<dbReference type="InterPro" id="IPR016454">
    <property type="entry name" value="Cysteine_dSase"/>
</dbReference>
<accession>A0A173R1V6</accession>
<dbReference type="InterPro" id="IPR015421">
    <property type="entry name" value="PyrdxlP-dep_Trfase_major"/>
</dbReference>
<dbReference type="GO" id="GO:0051536">
    <property type="term" value="F:iron-sulfur cluster binding"/>
    <property type="evidence" value="ECO:0007669"/>
    <property type="project" value="UniProtKB-KW"/>
</dbReference>
<dbReference type="PANTHER" id="PTHR11601:SF34">
    <property type="entry name" value="CYSTEINE DESULFURASE"/>
    <property type="match status" value="1"/>
</dbReference>
<evidence type="ECO:0000313" key="11">
    <source>
        <dbReference type="Proteomes" id="UP000095649"/>
    </source>
</evidence>
<dbReference type="OrthoDB" id="9808002at2"/>
<dbReference type="PIRSF" id="PIRSF005572">
    <property type="entry name" value="NifS"/>
    <property type="match status" value="1"/>
</dbReference>
<dbReference type="SUPFAM" id="SSF53383">
    <property type="entry name" value="PLP-dependent transferases"/>
    <property type="match status" value="1"/>
</dbReference>
<dbReference type="Gene3D" id="3.40.640.10">
    <property type="entry name" value="Type I PLP-dependent aspartate aminotransferase-like (Major domain)"/>
    <property type="match status" value="1"/>
</dbReference>
<comment type="cofactor">
    <cofactor evidence="1">
        <name>pyridoxal 5'-phosphate</name>
        <dbReference type="ChEBI" id="CHEBI:597326"/>
    </cofactor>
</comment>
<evidence type="ECO:0000256" key="4">
    <source>
        <dbReference type="ARBA" id="ARBA00022723"/>
    </source>
</evidence>
<evidence type="ECO:0000256" key="5">
    <source>
        <dbReference type="ARBA" id="ARBA00022898"/>
    </source>
</evidence>
<comment type="catalytic activity">
    <reaction evidence="8">
        <text>(sulfur carrier)-H + L-cysteine = (sulfur carrier)-SH + L-alanine</text>
        <dbReference type="Rhea" id="RHEA:43892"/>
        <dbReference type="Rhea" id="RHEA-COMP:14737"/>
        <dbReference type="Rhea" id="RHEA-COMP:14739"/>
        <dbReference type="ChEBI" id="CHEBI:29917"/>
        <dbReference type="ChEBI" id="CHEBI:35235"/>
        <dbReference type="ChEBI" id="CHEBI:57972"/>
        <dbReference type="ChEBI" id="CHEBI:64428"/>
        <dbReference type="EC" id="2.8.1.7"/>
    </reaction>
</comment>
<evidence type="ECO:0000256" key="3">
    <source>
        <dbReference type="ARBA" id="ARBA00022679"/>
    </source>
</evidence>
<dbReference type="InterPro" id="IPR000192">
    <property type="entry name" value="Aminotrans_V_dom"/>
</dbReference>
<comment type="similarity">
    <text evidence="2">Belongs to the class-V pyridoxal-phosphate-dependent aminotransferase family. NifS/IscS subfamily.</text>
</comment>
<dbReference type="Pfam" id="PF00266">
    <property type="entry name" value="Aminotran_5"/>
    <property type="match status" value="1"/>
</dbReference>
<keyword evidence="7" id="KW-0411">Iron-sulfur</keyword>
<sequence length="373" mass="39516">MLYLDYSANTPVDEAVLQCFCEAERRYPGNANAHHQAGTAAKAAINEATRSIARCLGAPPAGIIYTSGASEANNLAVKGLAALGRAAGRHILSTPLEHSSVSGSLEALQKQGYEVELLDICSDGTVDLADLKNRLRPDTVLVAVTAVDSELGVVQPIAEIAELLKAYPNCRFHVDATQAVGKIPVQFEGVDTMSLTAHKFYGLNGIGVLVKRLGLALPPLIHGGESTTPYRSGTPTVALACSLALALEKAAAELPARAATVRSLNDRLHAELSRYPKVRINSPANAVPHILNLSVQGVKGTVFQRELDARGVCVSVKSACSSDGLPSRAVLAVSQDRRNALSSWRISLSHLTTEEEVTGFLQAFADCYNTLTQ</sequence>
<organism evidence="10 11">
    <name type="scientific">Faecalibacterium prausnitzii</name>
    <dbReference type="NCBI Taxonomy" id="853"/>
    <lineage>
        <taxon>Bacteria</taxon>
        <taxon>Bacillati</taxon>
        <taxon>Bacillota</taxon>
        <taxon>Clostridia</taxon>
        <taxon>Eubacteriales</taxon>
        <taxon>Oscillospiraceae</taxon>
        <taxon>Faecalibacterium</taxon>
    </lineage>
</organism>
<evidence type="ECO:0000256" key="8">
    <source>
        <dbReference type="ARBA" id="ARBA00050776"/>
    </source>
</evidence>
<gene>
    <name evidence="10" type="primary">iscS_1</name>
    <name evidence="10" type="ORF">ERS852582_00209</name>
</gene>
<evidence type="ECO:0000256" key="7">
    <source>
        <dbReference type="ARBA" id="ARBA00023014"/>
    </source>
</evidence>
<evidence type="ECO:0000256" key="6">
    <source>
        <dbReference type="ARBA" id="ARBA00023004"/>
    </source>
</evidence>